<name>A0A913ZEI2_PATMI</name>
<protein>
    <recommendedName>
        <fullName evidence="5">SH3 domain-containing protein</fullName>
    </recommendedName>
</protein>
<dbReference type="PANTHER" id="PTHR16768:SF5">
    <property type="entry name" value="FI14214P"/>
    <property type="match status" value="1"/>
</dbReference>
<keyword evidence="1 3" id="KW-0728">SH3 domain</keyword>
<feature type="region of interest" description="Disordered" evidence="4">
    <location>
        <begin position="242"/>
        <end position="433"/>
    </location>
</feature>
<dbReference type="PRINTS" id="PR00452">
    <property type="entry name" value="SH3DOMAIN"/>
</dbReference>
<dbReference type="RefSeq" id="XP_038049355.1">
    <property type="nucleotide sequence ID" value="XM_038193427.1"/>
</dbReference>
<dbReference type="SMART" id="SM00326">
    <property type="entry name" value="SH3"/>
    <property type="match status" value="1"/>
</dbReference>
<dbReference type="InterPro" id="IPR036028">
    <property type="entry name" value="SH3-like_dom_sf"/>
</dbReference>
<sequence length="433" mass="49757">MEVYEARYDYKKERDDLLSFTKGEKFYITDKTNDKWWKAKKLDDHTYGYVPSTYLKLSAERVIGRIIPEGRRDTEEHKIHLRALAEIHKKVKPLPARARSASCPAHVIGQAIGVELIDSSDEEDQPGKRFPPKKIQIPKTALRLEGLARDKPLPLAQHKRSHTHRGGLSVADTPSPTSPPPLPTPPMSPNQAPPYKKHSWPQGPHAGEPLTTATHHQHHLHPYYSVRLPSITGVRLPIESKQDEEDELPDYLKTLPPPPMVNPPPPDYDLEDGASDRNDMPFHHKLNSSGRYPSSSSEEANDLSPTYQGVDESLLIKPKPLPNPVKESREHREMHRELRASYKTGGPLPQRAELDVVNRERSLRQRREKMDAETKSRRTSMEIKLQERKDKERMEEEKEQRLAKMREQEAIEEERKPEFMKVNLKKTNSLPTT</sequence>
<dbReference type="Gene3D" id="2.30.30.40">
    <property type="entry name" value="SH3 Domains"/>
    <property type="match status" value="1"/>
</dbReference>
<dbReference type="OrthoDB" id="10049758at2759"/>
<dbReference type="PROSITE" id="PS50002">
    <property type="entry name" value="SH3"/>
    <property type="match status" value="1"/>
</dbReference>
<evidence type="ECO:0000313" key="6">
    <source>
        <dbReference type="EnsemblMetazoa" id="XP_038049355.1"/>
    </source>
</evidence>
<accession>A0A913ZEI2</accession>
<feature type="compositionally biased region" description="Basic and acidic residues" evidence="4">
    <location>
        <begin position="352"/>
        <end position="419"/>
    </location>
</feature>
<dbReference type="PANTHER" id="PTHR16768">
    <property type="entry name" value="DOWN REGULATED IN RENAL CARCINOMA 1/TU3A"/>
    <property type="match status" value="1"/>
</dbReference>
<dbReference type="Pfam" id="PF06625">
    <property type="entry name" value="DUF1151"/>
    <property type="match status" value="1"/>
</dbReference>
<dbReference type="GeneID" id="119722989"/>
<dbReference type="Proteomes" id="UP000887568">
    <property type="component" value="Unplaced"/>
</dbReference>
<evidence type="ECO:0000259" key="5">
    <source>
        <dbReference type="PROSITE" id="PS50002"/>
    </source>
</evidence>
<dbReference type="InterPro" id="IPR009533">
    <property type="entry name" value="FAM107"/>
</dbReference>
<evidence type="ECO:0000256" key="3">
    <source>
        <dbReference type="PROSITE-ProRule" id="PRU00192"/>
    </source>
</evidence>
<feature type="region of interest" description="Disordered" evidence="4">
    <location>
        <begin position="145"/>
        <end position="218"/>
    </location>
</feature>
<dbReference type="SUPFAM" id="SSF50044">
    <property type="entry name" value="SH3-domain"/>
    <property type="match status" value="1"/>
</dbReference>
<proteinExistence type="predicted"/>
<keyword evidence="7" id="KW-1185">Reference proteome</keyword>
<feature type="domain" description="SH3" evidence="5">
    <location>
        <begin position="1"/>
        <end position="60"/>
    </location>
</feature>
<feature type="compositionally biased region" description="Pro residues" evidence="4">
    <location>
        <begin position="255"/>
        <end position="267"/>
    </location>
</feature>
<dbReference type="EnsemblMetazoa" id="XM_038193427.1">
    <property type="protein sequence ID" value="XP_038049355.1"/>
    <property type="gene ID" value="LOC119722989"/>
</dbReference>
<evidence type="ECO:0000256" key="2">
    <source>
        <dbReference type="ARBA" id="ARBA00023054"/>
    </source>
</evidence>
<feature type="compositionally biased region" description="Pro residues" evidence="4">
    <location>
        <begin position="176"/>
        <end position="192"/>
    </location>
</feature>
<feature type="compositionally biased region" description="Basic and acidic residues" evidence="4">
    <location>
        <begin position="326"/>
        <end position="340"/>
    </location>
</feature>
<reference evidence="6" key="1">
    <citation type="submission" date="2022-11" db="UniProtKB">
        <authorList>
            <consortium name="EnsemblMetazoa"/>
        </authorList>
    </citation>
    <scope>IDENTIFICATION</scope>
</reference>
<feature type="compositionally biased region" description="Low complexity" evidence="4">
    <location>
        <begin position="288"/>
        <end position="297"/>
    </location>
</feature>
<evidence type="ECO:0000256" key="4">
    <source>
        <dbReference type="SAM" id="MobiDB-lite"/>
    </source>
</evidence>
<keyword evidence="2" id="KW-0175">Coiled coil</keyword>
<evidence type="ECO:0000313" key="7">
    <source>
        <dbReference type="Proteomes" id="UP000887568"/>
    </source>
</evidence>
<dbReference type="AlphaFoldDB" id="A0A913ZEI2"/>
<organism evidence="6 7">
    <name type="scientific">Patiria miniata</name>
    <name type="common">Bat star</name>
    <name type="synonym">Asterina miniata</name>
    <dbReference type="NCBI Taxonomy" id="46514"/>
    <lineage>
        <taxon>Eukaryota</taxon>
        <taxon>Metazoa</taxon>
        <taxon>Echinodermata</taxon>
        <taxon>Eleutherozoa</taxon>
        <taxon>Asterozoa</taxon>
        <taxon>Asteroidea</taxon>
        <taxon>Valvatacea</taxon>
        <taxon>Valvatida</taxon>
        <taxon>Asterinidae</taxon>
        <taxon>Patiria</taxon>
    </lineage>
</organism>
<dbReference type="InterPro" id="IPR001452">
    <property type="entry name" value="SH3_domain"/>
</dbReference>
<evidence type="ECO:0000256" key="1">
    <source>
        <dbReference type="ARBA" id="ARBA00022443"/>
    </source>
</evidence>
<dbReference type="Pfam" id="PF00018">
    <property type="entry name" value="SH3_1"/>
    <property type="match status" value="1"/>
</dbReference>